<dbReference type="EMBL" id="JBHTCP010000009">
    <property type="protein sequence ID" value="MFC7370910.1"/>
    <property type="molecule type" value="Genomic_DNA"/>
</dbReference>
<proteinExistence type="predicted"/>
<evidence type="ECO:0008006" key="3">
    <source>
        <dbReference type="Google" id="ProtNLM"/>
    </source>
</evidence>
<evidence type="ECO:0000313" key="2">
    <source>
        <dbReference type="Proteomes" id="UP001596549"/>
    </source>
</evidence>
<dbReference type="Proteomes" id="UP001596549">
    <property type="component" value="Unassembled WGS sequence"/>
</dbReference>
<comment type="caution">
    <text evidence="1">The sequence shown here is derived from an EMBL/GenBank/DDBJ whole genome shotgun (WGS) entry which is preliminary data.</text>
</comment>
<dbReference type="RefSeq" id="WP_379746963.1">
    <property type="nucleotide sequence ID" value="NZ_JBHTCP010000009.1"/>
</dbReference>
<keyword evidence="2" id="KW-1185">Reference proteome</keyword>
<gene>
    <name evidence="1" type="ORF">ACFQPF_04415</name>
</gene>
<reference evidence="2" key="1">
    <citation type="journal article" date="2019" name="Int. J. Syst. Evol. Microbiol.">
        <title>The Global Catalogue of Microorganisms (GCM) 10K type strain sequencing project: providing services to taxonomists for standard genome sequencing and annotation.</title>
        <authorList>
            <consortium name="The Broad Institute Genomics Platform"/>
            <consortium name="The Broad Institute Genome Sequencing Center for Infectious Disease"/>
            <person name="Wu L."/>
            <person name="Ma J."/>
        </authorList>
    </citation>
    <scope>NUCLEOTIDE SEQUENCE [LARGE SCALE GENOMIC DNA]</scope>
    <source>
        <strain evidence="2">NBRC 106396</strain>
    </source>
</reference>
<protein>
    <recommendedName>
        <fullName evidence="3">SCP2 domain-containing protein</fullName>
    </recommendedName>
</protein>
<organism evidence="1 2">
    <name type="scientific">Fictibacillus iocasae</name>
    <dbReference type="NCBI Taxonomy" id="2715437"/>
    <lineage>
        <taxon>Bacteria</taxon>
        <taxon>Bacillati</taxon>
        <taxon>Bacillota</taxon>
        <taxon>Bacilli</taxon>
        <taxon>Bacillales</taxon>
        <taxon>Fictibacillaceae</taxon>
        <taxon>Fictibacillus</taxon>
    </lineage>
</organism>
<accession>A0ABW2NMS5</accession>
<name>A0ABW2NMS5_9BACL</name>
<evidence type="ECO:0000313" key="1">
    <source>
        <dbReference type="EMBL" id="MFC7370910.1"/>
    </source>
</evidence>
<sequence>MLNASCWENQIAKSPYLPLFGIKERPLFFMESETKVIIRYKEDTIPMKISISGEAENLSLLFEGKEKLSKMLKDGRLEFDGAFKQRLKWEAVLFLASQWEELKSTLLFSK</sequence>